<organism evidence="2 3">
    <name type="scientific">Actinidia rufa</name>
    <dbReference type="NCBI Taxonomy" id="165716"/>
    <lineage>
        <taxon>Eukaryota</taxon>
        <taxon>Viridiplantae</taxon>
        <taxon>Streptophyta</taxon>
        <taxon>Embryophyta</taxon>
        <taxon>Tracheophyta</taxon>
        <taxon>Spermatophyta</taxon>
        <taxon>Magnoliopsida</taxon>
        <taxon>eudicotyledons</taxon>
        <taxon>Gunneridae</taxon>
        <taxon>Pentapetalae</taxon>
        <taxon>asterids</taxon>
        <taxon>Ericales</taxon>
        <taxon>Actinidiaceae</taxon>
        <taxon>Actinidia</taxon>
    </lineage>
</organism>
<reference evidence="2 3" key="1">
    <citation type="submission" date="2019-07" db="EMBL/GenBank/DDBJ databases">
        <title>De Novo Assembly of kiwifruit Actinidia rufa.</title>
        <authorList>
            <person name="Sugita-Konishi S."/>
            <person name="Sato K."/>
            <person name="Mori E."/>
            <person name="Abe Y."/>
            <person name="Kisaki G."/>
            <person name="Hamano K."/>
            <person name="Suezawa K."/>
            <person name="Otani M."/>
            <person name="Fukuda T."/>
            <person name="Manabe T."/>
            <person name="Gomi K."/>
            <person name="Tabuchi M."/>
            <person name="Akimitsu K."/>
            <person name="Kataoka I."/>
        </authorList>
    </citation>
    <scope>NUCLEOTIDE SEQUENCE [LARGE SCALE GENOMIC DNA]</scope>
    <source>
        <strain evidence="3">cv. Fuchu</strain>
    </source>
</reference>
<gene>
    <name evidence="2" type="ORF">Acr_22g0005250</name>
</gene>
<feature type="signal peptide" evidence="1">
    <location>
        <begin position="1"/>
        <end position="27"/>
    </location>
</feature>
<dbReference type="EMBL" id="BJWL01000022">
    <property type="protein sequence ID" value="GFZ11127.1"/>
    <property type="molecule type" value="Genomic_DNA"/>
</dbReference>
<dbReference type="AlphaFoldDB" id="A0A7J0GJZ0"/>
<protein>
    <recommendedName>
        <fullName evidence="4">Secreted protein</fullName>
    </recommendedName>
</protein>
<comment type="caution">
    <text evidence="2">The sequence shown here is derived from an EMBL/GenBank/DDBJ whole genome shotgun (WGS) entry which is preliminary data.</text>
</comment>
<proteinExistence type="predicted"/>
<name>A0A7J0GJZ0_9ERIC</name>
<evidence type="ECO:0000313" key="2">
    <source>
        <dbReference type="EMBL" id="GFZ11127.1"/>
    </source>
</evidence>
<keyword evidence="1" id="KW-0732">Signal</keyword>
<evidence type="ECO:0000256" key="1">
    <source>
        <dbReference type="SAM" id="SignalP"/>
    </source>
</evidence>
<dbReference type="Proteomes" id="UP000585474">
    <property type="component" value="Unassembled WGS sequence"/>
</dbReference>
<feature type="chain" id="PRO_5029556590" description="Secreted protein" evidence="1">
    <location>
        <begin position="28"/>
        <end position="99"/>
    </location>
</feature>
<sequence>MLLSVAAPRCWILQRCLLPLQPIVALATNCCPCSACSPCSELQPLLLATAAACRVPMGCCSRTLAMPVGCCSCACGLLQAAPCRGCVVQPTLAVIVAAF</sequence>
<evidence type="ECO:0008006" key="4">
    <source>
        <dbReference type="Google" id="ProtNLM"/>
    </source>
</evidence>
<evidence type="ECO:0000313" key="3">
    <source>
        <dbReference type="Proteomes" id="UP000585474"/>
    </source>
</evidence>
<accession>A0A7J0GJZ0</accession>
<keyword evidence="3" id="KW-1185">Reference proteome</keyword>